<dbReference type="AlphaFoldDB" id="A0A4Y8WLJ6"/>
<sequence length="80" mass="9339">MLQISDNEMSRWVSEYSYRMDSICALPNGKKIWGREIESAFAKNGRPDGKRSKEYIYKNYPETGDVTVSDAVAMQWYVYN</sequence>
<proteinExistence type="predicted"/>
<gene>
    <name evidence="1" type="ORF">E4P47_10165</name>
</gene>
<protein>
    <submittedName>
        <fullName evidence="1">Uncharacterized protein</fullName>
    </submittedName>
</protein>
<organism evidence="1 2">
    <name type="scientific">Porphyromonas levii</name>
    <dbReference type="NCBI Taxonomy" id="28114"/>
    <lineage>
        <taxon>Bacteria</taxon>
        <taxon>Pseudomonadati</taxon>
        <taxon>Bacteroidota</taxon>
        <taxon>Bacteroidia</taxon>
        <taxon>Bacteroidales</taxon>
        <taxon>Porphyromonadaceae</taxon>
        <taxon>Porphyromonas</taxon>
    </lineage>
</organism>
<keyword evidence="2" id="KW-1185">Reference proteome</keyword>
<dbReference type="Proteomes" id="UP000297225">
    <property type="component" value="Unassembled WGS sequence"/>
</dbReference>
<accession>A0A4Y8WLJ6</accession>
<evidence type="ECO:0000313" key="2">
    <source>
        <dbReference type="Proteomes" id="UP000297225"/>
    </source>
</evidence>
<dbReference type="STRING" id="1122973.GCA_000379925_00868"/>
<comment type="caution">
    <text evidence="1">The sequence shown here is derived from an EMBL/GenBank/DDBJ whole genome shotgun (WGS) entry which is preliminary data.</text>
</comment>
<dbReference type="EMBL" id="SPNC01000347">
    <property type="protein sequence ID" value="TFH93779.1"/>
    <property type="molecule type" value="Genomic_DNA"/>
</dbReference>
<feature type="non-terminal residue" evidence="1">
    <location>
        <position position="80"/>
    </location>
</feature>
<reference evidence="1 2" key="1">
    <citation type="submission" date="2019-03" db="EMBL/GenBank/DDBJ databases">
        <title>Porphyromonas levii Isolated from the Uterus of Dairy Cows.</title>
        <authorList>
            <person name="Francis A.M."/>
        </authorList>
    </citation>
    <scope>NUCLEOTIDE SEQUENCE [LARGE SCALE GENOMIC DNA]</scope>
    <source>
        <strain evidence="1 2">AF5678</strain>
    </source>
</reference>
<name>A0A4Y8WLJ6_9PORP</name>
<evidence type="ECO:0000313" key="1">
    <source>
        <dbReference type="EMBL" id="TFH93779.1"/>
    </source>
</evidence>